<evidence type="ECO:0000256" key="1">
    <source>
        <dbReference type="PIRSR" id="PIRSR000390-1"/>
    </source>
</evidence>
<dbReference type="SUPFAM" id="SSF53383">
    <property type="entry name" value="PLP-dependent transferases"/>
    <property type="match status" value="1"/>
</dbReference>
<dbReference type="InterPro" id="IPR015422">
    <property type="entry name" value="PyrdxlP-dep_Trfase_small"/>
</dbReference>
<dbReference type="InterPro" id="IPR000653">
    <property type="entry name" value="DegT/StrS_aminotransferase"/>
</dbReference>
<organism evidence="4 5">
    <name type="scientific">Candidatus Wildermuthbacteria bacterium RIFCSPHIGHO2_02_FULL_45_25</name>
    <dbReference type="NCBI Taxonomy" id="1802450"/>
    <lineage>
        <taxon>Bacteria</taxon>
        <taxon>Candidatus Wildermuthiibacteriota</taxon>
    </lineage>
</organism>
<dbReference type="CDD" id="cd00616">
    <property type="entry name" value="AHBA_syn"/>
    <property type="match status" value="1"/>
</dbReference>
<feature type="active site" description="Proton acceptor" evidence="1">
    <location>
        <position position="188"/>
    </location>
</feature>
<reference evidence="4 5" key="1">
    <citation type="journal article" date="2016" name="Nat. Commun.">
        <title>Thousands of microbial genomes shed light on interconnected biogeochemical processes in an aquifer system.</title>
        <authorList>
            <person name="Anantharaman K."/>
            <person name="Brown C.T."/>
            <person name="Hug L.A."/>
            <person name="Sharon I."/>
            <person name="Castelle C.J."/>
            <person name="Probst A.J."/>
            <person name="Thomas B.C."/>
            <person name="Singh A."/>
            <person name="Wilkins M.J."/>
            <person name="Karaoz U."/>
            <person name="Brodie E.L."/>
            <person name="Williams K.H."/>
            <person name="Hubbard S.S."/>
            <person name="Banfield J.F."/>
        </authorList>
    </citation>
    <scope>NUCLEOTIDE SEQUENCE [LARGE SCALE GENOMIC DNA]</scope>
</reference>
<dbReference type="EMBL" id="MHTV01000012">
    <property type="protein sequence ID" value="OHA67367.1"/>
    <property type="molecule type" value="Genomic_DNA"/>
</dbReference>
<comment type="similarity">
    <text evidence="3">Belongs to the DegT/DnrJ/EryC1 family.</text>
</comment>
<dbReference type="NCBIfam" id="TIGR03588">
    <property type="entry name" value="PseC"/>
    <property type="match status" value="1"/>
</dbReference>
<gene>
    <name evidence="4" type="ORF">A3C04_01785</name>
</gene>
<proteinExistence type="inferred from homology"/>
<dbReference type="PANTHER" id="PTHR30244">
    <property type="entry name" value="TRANSAMINASE"/>
    <property type="match status" value="1"/>
</dbReference>
<dbReference type="InterPro" id="IPR015421">
    <property type="entry name" value="PyrdxlP-dep_Trfase_major"/>
</dbReference>
<name>A0A1G2R3S1_9BACT</name>
<dbReference type="InterPro" id="IPR020026">
    <property type="entry name" value="PseC"/>
</dbReference>
<evidence type="ECO:0000313" key="5">
    <source>
        <dbReference type="Proteomes" id="UP000178092"/>
    </source>
</evidence>
<accession>A0A1G2R3S1</accession>
<dbReference type="InterPro" id="IPR015424">
    <property type="entry name" value="PyrdxlP-dep_Trfase"/>
</dbReference>
<sequence>MGSKSYTKFLPYGSQWIEESDIQVVQKALRSGWLTQGPLVEKFEQAMAKYCGSNYAVAVSSGTSALHAAYAVAGIRAEDEVITPPLSFSATANAIVYCGGKPVFSDIDEDTLCIDPYEIEKKITKRTKAIAPVDFAGRPAEYDVILKIAKKHKLLVIEDAAHALGSVYKGSKIGSIADMTILSFHPVKTITTGEGGMILTNRRDFYERLKVFRHHGIVKKPEKGGWYYDIEQLGNNYRITDFQCALGLSQLRKLPGFAKRRREIVTAYNRAFEHLPFLILPRIEAHINPVFHLYVVQLRLDMLKTGRKTIFEDLHKQGIGVQVHYIPVHLLSFYQKQFGYKKGDFPVTERYYERTISLPLFPKMSLKDVERVIKVFMNTINMYAGR</sequence>
<evidence type="ECO:0000313" key="4">
    <source>
        <dbReference type="EMBL" id="OHA67367.1"/>
    </source>
</evidence>
<dbReference type="Gene3D" id="3.90.1150.10">
    <property type="entry name" value="Aspartate Aminotransferase, domain 1"/>
    <property type="match status" value="1"/>
</dbReference>
<dbReference type="GO" id="GO:0008483">
    <property type="term" value="F:transaminase activity"/>
    <property type="evidence" value="ECO:0007669"/>
    <property type="project" value="TreeGrafter"/>
</dbReference>
<evidence type="ECO:0000256" key="2">
    <source>
        <dbReference type="PIRSR" id="PIRSR000390-2"/>
    </source>
</evidence>
<dbReference type="Pfam" id="PF01041">
    <property type="entry name" value="DegT_DnrJ_EryC1"/>
    <property type="match status" value="1"/>
</dbReference>
<evidence type="ECO:0000256" key="3">
    <source>
        <dbReference type="RuleBase" id="RU004508"/>
    </source>
</evidence>
<dbReference type="Gene3D" id="3.40.640.10">
    <property type="entry name" value="Type I PLP-dependent aspartate aminotransferase-like (Major domain)"/>
    <property type="match status" value="1"/>
</dbReference>
<dbReference type="GO" id="GO:0000271">
    <property type="term" value="P:polysaccharide biosynthetic process"/>
    <property type="evidence" value="ECO:0007669"/>
    <property type="project" value="TreeGrafter"/>
</dbReference>
<keyword evidence="2 3" id="KW-0663">Pyridoxal phosphate</keyword>
<comment type="caution">
    <text evidence="4">The sequence shown here is derived from an EMBL/GenBank/DDBJ whole genome shotgun (WGS) entry which is preliminary data.</text>
</comment>
<dbReference type="Proteomes" id="UP000178092">
    <property type="component" value="Unassembled WGS sequence"/>
</dbReference>
<dbReference type="PIRSF" id="PIRSF000390">
    <property type="entry name" value="PLP_StrS"/>
    <property type="match status" value="1"/>
</dbReference>
<dbReference type="GO" id="GO:0030170">
    <property type="term" value="F:pyridoxal phosphate binding"/>
    <property type="evidence" value="ECO:0007669"/>
    <property type="project" value="TreeGrafter"/>
</dbReference>
<protein>
    <submittedName>
        <fullName evidence="4">UDP-4-amino-4, 6-dideoxy-N-acetyl-beta-L-altrosamine transaminase</fullName>
    </submittedName>
</protein>
<dbReference type="PANTHER" id="PTHR30244:SF34">
    <property type="entry name" value="DTDP-4-AMINO-4,6-DIDEOXYGALACTOSE TRANSAMINASE"/>
    <property type="match status" value="1"/>
</dbReference>
<feature type="modified residue" description="N6-(pyridoxal phosphate)lysine" evidence="2">
    <location>
        <position position="188"/>
    </location>
</feature>
<dbReference type="AlphaFoldDB" id="A0A1G2R3S1"/>